<dbReference type="GO" id="GO:0005737">
    <property type="term" value="C:cytoplasm"/>
    <property type="evidence" value="ECO:0007669"/>
    <property type="project" value="TreeGrafter"/>
</dbReference>
<feature type="repeat" description="Pumilio" evidence="2">
    <location>
        <begin position="150"/>
        <end position="185"/>
    </location>
</feature>
<sequence>ELRGCLLELSQDPHGTRVAQKVVEEAVRRGMVDELLEALPTQDMSSLACSVTGFHVVVKLLELLPDGMVEPLLETFCSNPKPLASDQWGCCVLKKCIDRSQGTLRDRLVDTITENIPQLVEDPFGNYVVQHLILMGEKRPTEYVTRVIDSLQGLMLDLCFQKFSSNVLEKCLQNSSDSDRNKIINELLNGSEKCPPSEAVRKIIFHQFGNYVFQQALEVAQEPQFSLLVEHSKQHIQDMVCRNLPPKEKKEKPADAQGGDLPVVSTADADALLSPVGSLSLEHAKRLATKLVKKYPALAWGLAPEALGLGVGGVAGWYCDHFSAYAQGDYAQGDYDAAW</sequence>
<keyword evidence="5" id="KW-1185">Reference proteome</keyword>
<feature type="non-terminal residue" evidence="4">
    <location>
        <position position="1"/>
    </location>
</feature>
<dbReference type="Pfam" id="PF00806">
    <property type="entry name" value="PUF"/>
    <property type="match status" value="5"/>
</dbReference>
<dbReference type="PANTHER" id="PTHR12537">
    <property type="entry name" value="RNA BINDING PROTEIN PUMILIO-RELATED"/>
    <property type="match status" value="1"/>
</dbReference>
<comment type="caution">
    <text evidence="4">The sequence shown here is derived from an EMBL/GenBank/DDBJ whole genome shotgun (WGS) entry which is preliminary data.</text>
</comment>
<evidence type="ECO:0000256" key="1">
    <source>
        <dbReference type="ARBA" id="ARBA00022737"/>
    </source>
</evidence>
<dbReference type="SMART" id="SM00025">
    <property type="entry name" value="Pumilio"/>
    <property type="match status" value="6"/>
</dbReference>
<organism evidence="4 5">
    <name type="scientific">Polarella glacialis</name>
    <name type="common">Dinoflagellate</name>
    <dbReference type="NCBI Taxonomy" id="89957"/>
    <lineage>
        <taxon>Eukaryota</taxon>
        <taxon>Sar</taxon>
        <taxon>Alveolata</taxon>
        <taxon>Dinophyceae</taxon>
        <taxon>Suessiales</taxon>
        <taxon>Suessiaceae</taxon>
        <taxon>Polarella</taxon>
    </lineage>
</organism>
<dbReference type="PANTHER" id="PTHR12537:SF13">
    <property type="entry name" value="PUMILIO HOMOLOGY DOMAIN FAMILY MEMBER 4"/>
    <property type="match status" value="1"/>
</dbReference>
<feature type="repeat" description="Pumilio" evidence="2">
    <location>
        <begin position="111"/>
        <end position="149"/>
    </location>
</feature>
<dbReference type="InterPro" id="IPR016024">
    <property type="entry name" value="ARM-type_fold"/>
</dbReference>
<keyword evidence="1" id="KW-0677">Repeat</keyword>
<dbReference type="Gene3D" id="1.25.10.10">
    <property type="entry name" value="Leucine-rich Repeat Variant"/>
    <property type="match status" value="1"/>
</dbReference>
<protein>
    <recommendedName>
        <fullName evidence="3">PUM-HD domain-containing protein</fullName>
    </recommendedName>
</protein>
<dbReference type="InterPro" id="IPR001313">
    <property type="entry name" value="Pumilio_RNA-bd_rpt"/>
</dbReference>
<dbReference type="InterPro" id="IPR033133">
    <property type="entry name" value="PUM-HD"/>
</dbReference>
<dbReference type="InterPro" id="IPR011989">
    <property type="entry name" value="ARM-like"/>
</dbReference>
<dbReference type="AlphaFoldDB" id="A0A813HJ16"/>
<feature type="domain" description="PUM-HD" evidence="3">
    <location>
        <begin position="1"/>
        <end position="257"/>
    </location>
</feature>
<dbReference type="GO" id="GO:0003729">
    <property type="term" value="F:mRNA binding"/>
    <property type="evidence" value="ECO:0007669"/>
    <property type="project" value="TreeGrafter"/>
</dbReference>
<feature type="non-terminal residue" evidence="4">
    <location>
        <position position="339"/>
    </location>
</feature>
<evidence type="ECO:0000313" key="4">
    <source>
        <dbReference type="EMBL" id="CAE8637560.1"/>
    </source>
</evidence>
<evidence type="ECO:0000259" key="3">
    <source>
        <dbReference type="PROSITE" id="PS50303"/>
    </source>
</evidence>
<dbReference type="PROSITE" id="PS50302">
    <property type="entry name" value="PUM"/>
    <property type="match status" value="5"/>
</dbReference>
<feature type="repeat" description="Pumilio" evidence="2">
    <location>
        <begin position="1"/>
        <end position="37"/>
    </location>
</feature>
<dbReference type="PROSITE" id="PS50303">
    <property type="entry name" value="PUM_HD"/>
    <property type="match status" value="1"/>
</dbReference>
<dbReference type="GO" id="GO:0010608">
    <property type="term" value="P:post-transcriptional regulation of gene expression"/>
    <property type="evidence" value="ECO:0007669"/>
    <property type="project" value="TreeGrafter"/>
</dbReference>
<accession>A0A813HJ16</accession>
<dbReference type="OMA" id="PDGMVEP"/>
<reference evidence="4" key="1">
    <citation type="submission" date="2021-02" db="EMBL/GenBank/DDBJ databases">
        <authorList>
            <person name="Dougan E. K."/>
            <person name="Rhodes N."/>
            <person name="Thang M."/>
            <person name="Chan C."/>
        </authorList>
    </citation>
    <scope>NUCLEOTIDE SEQUENCE</scope>
</reference>
<name>A0A813HJ16_POLGL</name>
<feature type="repeat" description="Pumilio" evidence="2">
    <location>
        <begin position="74"/>
        <end position="110"/>
    </location>
</feature>
<feature type="repeat" description="Pumilio" evidence="2">
    <location>
        <begin position="186"/>
        <end position="230"/>
    </location>
</feature>
<evidence type="ECO:0000313" key="5">
    <source>
        <dbReference type="Proteomes" id="UP000654075"/>
    </source>
</evidence>
<gene>
    <name evidence="4" type="ORF">PGLA1383_LOCUS52902</name>
</gene>
<evidence type="ECO:0000256" key="2">
    <source>
        <dbReference type="PROSITE-ProRule" id="PRU00317"/>
    </source>
</evidence>
<dbReference type="OrthoDB" id="668540at2759"/>
<dbReference type="EMBL" id="CAJNNV010031720">
    <property type="protein sequence ID" value="CAE8637560.1"/>
    <property type="molecule type" value="Genomic_DNA"/>
</dbReference>
<dbReference type="Proteomes" id="UP000654075">
    <property type="component" value="Unassembled WGS sequence"/>
</dbReference>
<dbReference type="SUPFAM" id="SSF48371">
    <property type="entry name" value="ARM repeat"/>
    <property type="match status" value="1"/>
</dbReference>
<proteinExistence type="predicted"/>